<dbReference type="Proteomes" id="UP000789739">
    <property type="component" value="Unassembled WGS sequence"/>
</dbReference>
<sequence>REPRLKWLDKRWEIIIWSDESKFTTKSFGDGARNVESPLVE</sequence>
<name>A0A9N9E3M0_9GLOM</name>
<evidence type="ECO:0000313" key="2">
    <source>
        <dbReference type="Proteomes" id="UP000789739"/>
    </source>
</evidence>
<accession>A0A9N9E3M0</accession>
<gene>
    <name evidence="1" type="ORF">PBRASI_LOCUS10585</name>
</gene>
<keyword evidence="2" id="KW-1185">Reference proteome</keyword>
<protein>
    <submittedName>
        <fullName evidence="1">1341_t:CDS:1</fullName>
    </submittedName>
</protein>
<feature type="non-terminal residue" evidence="1">
    <location>
        <position position="41"/>
    </location>
</feature>
<dbReference type="OrthoDB" id="2446457at2759"/>
<evidence type="ECO:0000313" key="1">
    <source>
        <dbReference type="EMBL" id="CAG8657199.1"/>
    </source>
</evidence>
<reference evidence="1" key="1">
    <citation type="submission" date="2021-06" db="EMBL/GenBank/DDBJ databases">
        <authorList>
            <person name="Kallberg Y."/>
            <person name="Tangrot J."/>
            <person name="Rosling A."/>
        </authorList>
    </citation>
    <scope>NUCLEOTIDE SEQUENCE</scope>
    <source>
        <strain evidence="1">BR232B</strain>
    </source>
</reference>
<comment type="caution">
    <text evidence="1">The sequence shown here is derived from an EMBL/GenBank/DDBJ whole genome shotgun (WGS) entry which is preliminary data.</text>
</comment>
<proteinExistence type="predicted"/>
<organism evidence="1 2">
    <name type="scientific">Paraglomus brasilianum</name>
    <dbReference type="NCBI Taxonomy" id="144538"/>
    <lineage>
        <taxon>Eukaryota</taxon>
        <taxon>Fungi</taxon>
        <taxon>Fungi incertae sedis</taxon>
        <taxon>Mucoromycota</taxon>
        <taxon>Glomeromycotina</taxon>
        <taxon>Glomeromycetes</taxon>
        <taxon>Paraglomerales</taxon>
        <taxon>Paraglomeraceae</taxon>
        <taxon>Paraglomus</taxon>
    </lineage>
</organism>
<dbReference type="EMBL" id="CAJVPI010003324">
    <property type="protein sequence ID" value="CAG8657199.1"/>
    <property type="molecule type" value="Genomic_DNA"/>
</dbReference>
<dbReference type="AlphaFoldDB" id="A0A9N9E3M0"/>
<feature type="non-terminal residue" evidence="1">
    <location>
        <position position="1"/>
    </location>
</feature>